<dbReference type="AlphaFoldDB" id="A0A250WV23"/>
<feature type="region of interest" description="Disordered" evidence="1">
    <location>
        <begin position="149"/>
        <end position="228"/>
    </location>
</feature>
<gene>
    <name evidence="3" type="ORF">CEUSTIGMA_g1838.t1</name>
</gene>
<comment type="caution">
    <text evidence="3">The sequence shown here is derived from an EMBL/GenBank/DDBJ whole genome shotgun (WGS) entry which is preliminary data.</text>
</comment>
<feature type="region of interest" description="Disordered" evidence="1">
    <location>
        <begin position="291"/>
        <end position="356"/>
    </location>
</feature>
<dbReference type="Pfam" id="PF10444">
    <property type="entry name" value="Nbl1_Borealin_N"/>
    <property type="match status" value="1"/>
</dbReference>
<feature type="compositionally biased region" description="Polar residues" evidence="1">
    <location>
        <begin position="318"/>
        <end position="332"/>
    </location>
</feature>
<organism evidence="3 4">
    <name type="scientific">Chlamydomonas eustigma</name>
    <dbReference type="NCBI Taxonomy" id="1157962"/>
    <lineage>
        <taxon>Eukaryota</taxon>
        <taxon>Viridiplantae</taxon>
        <taxon>Chlorophyta</taxon>
        <taxon>core chlorophytes</taxon>
        <taxon>Chlorophyceae</taxon>
        <taxon>CS clade</taxon>
        <taxon>Chlamydomonadales</taxon>
        <taxon>Chlamydomonadaceae</taxon>
        <taxon>Chlamydomonas</taxon>
    </lineage>
</organism>
<feature type="region of interest" description="Disordered" evidence="1">
    <location>
        <begin position="242"/>
        <end position="268"/>
    </location>
</feature>
<evidence type="ECO:0000256" key="1">
    <source>
        <dbReference type="SAM" id="MobiDB-lite"/>
    </source>
</evidence>
<feature type="domain" description="Borealin N-terminal" evidence="2">
    <location>
        <begin position="44"/>
        <end position="94"/>
    </location>
</feature>
<evidence type="ECO:0000313" key="4">
    <source>
        <dbReference type="Proteomes" id="UP000232323"/>
    </source>
</evidence>
<accession>A0A250WV23</accession>
<dbReference type="EMBL" id="BEGY01000007">
    <property type="protein sequence ID" value="GAX74390.1"/>
    <property type="molecule type" value="Genomic_DNA"/>
</dbReference>
<proteinExistence type="predicted"/>
<dbReference type="Proteomes" id="UP000232323">
    <property type="component" value="Unassembled WGS sequence"/>
</dbReference>
<protein>
    <recommendedName>
        <fullName evidence="2">Borealin N-terminal domain-containing protein</fullName>
    </recommendedName>
</protein>
<name>A0A250WV23_9CHLO</name>
<evidence type="ECO:0000259" key="2">
    <source>
        <dbReference type="Pfam" id="PF10444"/>
    </source>
</evidence>
<dbReference type="InterPro" id="IPR018851">
    <property type="entry name" value="Borealin_N"/>
</dbReference>
<reference evidence="3 4" key="1">
    <citation type="submission" date="2017-08" db="EMBL/GenBank/DDBJ databases">
        <title>Acidophilic green algal genome provides insights into adaptation to an acidic environment.</title>
        <authorList>
            <person name="Hirooka S."/>
            <person name="Hirose Y."/>
            <person name="Kanesaki Y."/>
            <person name="Higuchi S."/>
            <person name="Fujiwara T."/>
            <person name="Onuma R."/>
            <person name="Era A."/>
            <person name="Ohbayashi R."/>
            <person name="Uzuka A."/>
            <person name="Nozaki H."/>
            <person name="Yoshikawa H."/>
            <person name="Miyagishima S.Y."/>
        </authorList>
    </citation>
    <scope>NUCLEOTIDE SEQUENCE [LARGE SCALE GENOMIC DNA]</scope>
    <source>
        <strain evidence="3 4">NIES-2499</strain>
    </source>
</reference>
<keyword evidence="4" id="KW-1185">Reference proteome</keyword>
<feature type="compositionally biased region" description="Low complexity" evidence="1">
    <location>
        <begin position="249"/>
        <end position="260"/>
    </location>
</feature>
<sequence length="412" mass="43246">MPPRKKKAQAKNEFLKSVELSIIEEDTPILALEDANLTLLSKKLHDIDMQVQSQCQQLISNSKAAADALRSDFEKHLGRMSKKIRDMPISDLLNLTEMESSSTDLNIVLQKLTSLLMPPPSSMIVSAKSLPLKEGCIVGVLSQGAVEQEETVSDGVPGAVGRDNSNPCSTAAAPDGTAGPSHGTTAAEEEDKAVDGRLARSSPLPLQAVAKAKPSNRRRGGAAGDPVGRAAVDDLVTLKQGKLGKQNPASGSGAHCSAASTPAVGSRMTRQQRSAALLLSTPMMPKIAAAAASSLGDMEEETGRQQQQGDDFVAPGSSRLTGFALTSKTLSRSLGGPGGTARGTAGSKRTRRRGEADAAFSEDAIAISTYDGQQFLVDGELGLEGVPLQYRAEVAQQLEVMQRLVAAALQRR</sequence>
<evidence type="ECO:0000313" key="3">
    <source>
        <dbReference type="EMBL" id="GAX74390.1"/>
    </source>
</evidence>